<evidence type="ECO:0000313" key="10">
    <source>
        <dbReference type="EMBL" id="KAJ8871282.1"/>
    </source>
</evidence>
<dbReference type="CDD" id="cd09193">
    <property type="entry name" value="PLDc_mTdp1_1"/>
    <property type="match status" value="1"/>
</dbReference>
<keyword evidence="7" id="KW-0234">DNA repair</keyword>
<dbReference type="Pfam" id="PF06087">
    <property type="entry name" value="Tyr-DNA_phospho"/>
    <property type="match status" value="1"/>
</dbReference>
<comment type="similarity">
    <text evidence="2">Belongs to the tyrosyl-DNA phosphodiesterase family.</text>
</comment>
<dbReference type="PANTHER" id="PTHR12415:SF0">
    <property type="entry name" value="TYROSYL-DNA PHOSPHODIESTERASE 1"/>
    <property type="match status" value="1"/>
</dbReference>
<sequence length="483" mass="53278">MLADQMDASILKIPPGVQTKLDSSLVLIQLQVIQDLTKKSDSSSAKKKCYDSTSPKDTSNTSCDRAASTKQMQTSPKKKNGNNNVESDISSPNIRAMSRTSGSYSDGDRTPTNKHSKESLDSANNATPSVLSQVSHVISRNSSSDNDKKQQSANKRTTAPSQRVSEEERQRRLNDLKELMPGASNFGDTATKLKVAEPYNFFLTTVKASVPTLSEPLSLTFSELLHPSLGDLESSLQINFMVDLGWLMANYYVHGHSKKPLLILHGEDVKDLRDPKKLPEHIKAVRIKTPHAFGHHHTKMTLLRYTDGSMRVIVSTANLVESDWENRTQGLWVSPACPELPLGSDTGAGDSPTEFKTDLLRYLAAYRLPQLQEWVARVRRADFSAVKVCFVSSVPGTHRGAEFEKWGHRRLSSLLRKYVTGAVDSSWSIVAQCSSIGSLGAEPESWMCAELRTSMTQRAGANLALQSAPQFKVVSFQSYAKFA</sequence>
<proteinExistence type="inferred from homology"/>
<feature type="compositionally biased region" description="Polar residues" evidence="9">
    <location>
        <begin position="151"/>
        <end position="160"/>
    </location>
</feature>
<dbReference type="Proteomes" id="UP001159363">
    <property type="component" value="Chromosome 11"/>
</dbReference>
<keyword evidence="3" id="KW-0540">Nuclease</keyword>
<reference evidence="10 11" key="1">
    <citation type="submission" date="2023-02" db="EMBL/GenBank/DDBJ databases">
        <title>LHISI_Scaffold_Assembly.</title>
        <authorList>
            <person name="Stuart O.P."/>
            <person name="Cleave R."/>
            <person name="Magrath M.J.L."/>
            <person name="Mikheyev A.S."/>
        </authorList>
    </citation>
    <scope>NUCLEOTIDE SEQUENCE [LARGE SCALE GENOMIC DNA]</scope>
    <source>
        <strain evidence="10">Daus_M_001</strain>
        <tissue evidence="10">Leg muscle</tissue>
    </source>
</reference>
<evidence type="ECO:0000313" key="11">
    <source>
        <dbReference type="Proteomes" id="UP001159363"/>
    </source>
</evidence>
<dbReference type="PANTHER" id="PTHR12415">
    <property type="entry name" value="TYROSYL-DNA PHOSPHODIESTERASE 1"/>
    <property type="match status" value="1"/>
</dbReference>
<keyword evidence="4" id="KW-0227">DNA damage</keyword>
<evidence type="ECO:0000256" key="4">
    <source>
        <dbReference type="ARBA" id="ARBA00022763"/>
    </source>
</evidence>
<evidence type="ECO:0000256" key="6">
    <source>
        <dbReference type="ARBA" id="ARBA00022839"/>
    </source>
</evidence>
<organism evidence="10 11">
    <name type="scientific">Dryococelus australis</name>
    <dbReference type="NCBI Taxonomy" id="614101"/>
    <lineage>
        <taxon>Eukaryota</taxon>
        <taxon>Metazoa</taxon>
        <taxon>Ecdysozoa</taxon>
        <taxon>Arthropoda</taxon>
        <taxon>Hexapoda</taxon>
        <taxon>Insecta</taxon>
        <taxon>Pterygota</taxon>
        <taxon>Neoptera</taxon>
        <taxon>Polyneoptera</taxon>
        <taxon>Phasmatodea</taxon>
        <taxon>Verophasmatodea</taxon>
        <taxon>Anareolatae</taxon>
        <taxon>Phasmatidae</taxon>
        <taxon>Eurycanthinae</taxon>
        <taxon>Dryococelus</taxon>
    </lineage>
</organism>
<dbReference type="SUPFAM" id="SSF56024">
    <property type="entry name" value="Phospholipase D/nuclease"/>
    <property type="match status" value="2"/>
</dbReference>
<evidence type="ECO:0000256" key="7">
    <source>
        <dbReference type="ARBA" id="ARBA00023204"/>
    </source>
</evidence>
<accession>A0ABQ9GGZ1</accession>
<keyword evidence="8" id="KW-0539">Nucleus</keyword>
<keyword evidence="11" id="KW-1185">Reference proteome</keyword>
<dbReference type="Gene3D" id="3.30.870.10">
    <property type="entry name" value="Endonuclease Chain A"/>
    <property type="match status" value="2"/>
</dbReference>
<evidence type="ECO:0000256" key="3">
    <source>
        <dbReference type="ARBA" id="ARBA00022722"/>
    </source>
</evidence>
<dbReference type="EMBL" id="JARBHB010000012">
    <property type="protein sequence ID" value="KAJ8871282.1"/>
    <property type="molecule type" value="Genomic_DNA"/>
</dbReference>
<dbReference type="InterPro" id="IPR010347">
    <property type="entry name" value="Tdp1"/>
</dbReference>
<evidence type="ECO:0000256" key="1">
    <source>
        <dbReference type="ARBA" id="ARBA00004123"/>
    </source>
</evidence>
<gene>
    <name evidence="10" type="ORF">PR048_027590</name>
</gene>
<feature type="compositionally biased region" description="Polar residues" evidence="9">
    <location>
        <begin position="53"/>
        <end position="104"/>
    </location>
</feature>
<keyword evidence="6" id="KW-0269">Exonuclease</keyword>
<feature type="compositionally biased region" description="Basic and acidic residues" evidence="9">
    <location>
        <begin position="106"/>
        <end position="120"/>
    </location>
</feature>
<name>A0ABQ9GGZ1_9NEOP</name>
<evidence type="ECO:0000256" key="9">
    <source>
        <dbReference type="SAM" id="MobiDB-lite"/>
    </source>
</evidence>
<feature type="compositionally biased region" description="Polar residues" evidence="9">
    <location>
        <begin position="121"/>
        <end position="144"/>
    </location>
</feature>
<evidence type="ECO:0000256" key="2">
    <source>
        <dbReference type="ARBA" id="ARBA00010205"/>
    </source>
</evidence>
<comment type="caution">
    <text evidence="10">The sequence shown here is derived from an EMBL/GenBank/DDBJ whole genome shotgun (WGS) entry which is preliminary data.</text>
</comment>
<evidence type="ECO:0008006" key="12">
    <source>
        <dbReference type="Google" id="ProtNLM"/>
    </source>
</evidence>
<protein>
    <recommendedName>
        <fullName evidence="12">Tyrosyl-DNA phosphodiesterase</fullName>
    </recommendedName>
</protein>
<feature type="region of interest" description="Disordered" evidence="9">
    <location>
        <begin position="37"/>
        <end position="171"/>
    </location>
</feature>
<keyword evidence="5" id="KW-0378">Hydrolase</keyword>
<evidence type="ECO:0000256" key="5">
    <source>
        <dbReference type="ARBA" id="ARBA00022801"/>
    </source>
</evidence>
<comment type="subcellular location">
    <subcellularLocation>
        <location evidence="1">Nucleus</location>
    </subcellularLocation>
</comment>
<evidence type="ECO:0000256" key="8">
    <source>
        <dbReference type="ARBA" id="ARBA00023242"/>
    </source>
</evidence>